<dbReference type="InterPro" id="IPR002543">
    <property type="entry name" value="FtsK_dom"/>
</dbReference>
<keyword evidence="2 3" id="KW-0067">ATP-binding</keyword>
<sequence length="1224" mass="134233">MARYEILLISQNFQHPRQFELASSGRLTGEKLASILRCSFPNERWYVEQENLKSLGTLASDQRLVLSDIPRIPPKPMAATSVLKLYVISGPDSGAWISMTHGEQSIGRSAPLWLEDPLISRCHAILSVSARRIRIVATANHQLFREDGTACSSMDLASGSRFRLGNTTFAVGDPVALESKTRIMADDLEVLLPPRPEMSRLVMLMLAALVPILTGILLAVLMGTMLFLIISGVSALMGLVPACQIVAEFRHWNRSMSTQRSMAVEARSRYAPPLGHAIVAGLDAITLGISSLQVPPLVWGDGQWSPQASASDQPQHPHKTWPKLKKKKLDTPWQGPVFAPAAPGVWQLVGCQGQDMGEILAGVLARFLPHIAANRLSLVIDPAIHCLPASLLLLRNATATTLMPPSPEHNFLGGDKPTLKTIYLTTSPTGPLPDTLVVGLGPALWATSEHWIVLDSLASHMPDQRFSITALQKLSLTRFDRIVQRFISITPTDKSNSIRQLIEPGNRIQAVIGVSKSGDEVSVDFDADGPHMLICGTTGSGKSEALRRIVADLSFQFSPEQLAFALIDFKGGAGLSVFEHLPHVQLFASDLDNSCAQRTLEQLEFEVRRREAMLADNGCSDLSEYRLLTSPPQPMPRLVVVVDEFRVFIETLPTAGQRIDRLAAVGRALGIHLILSTQRPAGTLTGQTRANINAVIALRVNDPSESVELVGSTAATLLDRPGLAIIRSSARPTEHFQFHLAAEPDIKGEILERNRNDISLSKFATFGPTSERFDPDPLKELVESVASRWRSAPACESGFAPPLPPSIYDVPIPTDWRDRKEGAIFCGVRDNLAGGTLEPLLINTPGRRSLLICGLPEAGARMAFEHMVSLPRKVLCFGPSPVQDANQYGNLKVVTGEDPYEFLDALDFLETGPKDESLVIMIHSLAQLQSSLPPQHFQRFDEAVGSLLRLGNSRGPFIVCAVDRDQNCLKSSGLFTTQWYFPLNATESLRMIWPKIPACSPIPGRGVILNSDHSAQVFQLAPARAERLRDGAWIDTSLNPGSAFPISDDETEFLGSSPFTGSPVALPHQARFIMICPDDKERLALSSSLAKRWKAAHSNGIEDFAAALDDYDSGRKMRPHLICVNLDSTADPRLLANLERLKASNMRLVLFTPPTVRLAYELGLPSVTIDDREIAIVEAEHSQDTQPMQWPALHQDPQRTSRPYWRAVVARYGQPRMVLVPREP</sequence>
<feature type="binding site" evidence="3">
    <location>
        <begin position="536"/>
        <end position="543"/>
    </location>
    <ligand>
        <name>ATP</name>
        <dbReference type="ChEBI" id="CHEBI:30616"/>
    </ligand>
</feature>
<gene>
    <name evidence="7" type="ORF">D3791_14105</name>
</gene>
<proteinExistence type="predicted"/>
<keyword evidence="8" id="KW-1185">Reference proteome</keyword>
<dbReference type="EMBL" id="CP032549">
    <property type="protein sequence ID" value="QIV88140.1"/>
    <property type="molecule type" value="Genomic_DNA"/>
</dbReference>
<feature type="region of interest" description="Disordered" evidence="4">
    <location>
        <begin position="305"/>
        <end position="326"/>
    </location>
</feature>
<evidence type="ECO:0000256" key="4">
    <source>
        <dbReference type="SAM" id="MobiDB-lite"/>
    </source>
</evidence>
<name>A0A6H0SLV0_9MICC</name>
<accession>A0A6H0SLV0</accession>
<dbReference type="CDD" id="cd00060">
    <property type="entry name" value="FHA"/>
    <property type="match status" value="1"/>
</dbReference>
<feature type="compositionally biased region" description="Basic residues" evidence="4">
    <location>
        <begin position="316"/>
        <end position="326"/>
    </location>
</feature>
<feature type="transmembrane region" description="Helical" evidence="5">
    <location>
        <begin position="227"/>
        <end position="249"/>
    </location>
</feature>
<feature type="transmembrane region" description="Helical" evidence="5">
    <location>
        <begin position="201"/>
        <end position="221"/>
    </location>
</feature>
<evidence type="ECO:0000256" key="5">
    <source>
        <dbReference type="SAM" id="Phobius"/>
    </source>
</evidence>
<dbReference type="AlphaFoldDB" id="A0A6H0SLV0"/>
<dbReference type="Pfam" id="PF01580">
    <property type="entry name" value="FtsK_SpoIIIE"/>
    <property type="match status" value="1"/>
</dbReference>
<dbReference type="InterPro" id="IPR027417">
    <property type="entry name" value="P-loop_NTPase"/>
</dbReference>
<dbReference type="Gene3D" id="2.60.200.20">
    <property type="match status" value="1"/>
</dbReference>
<reference evidence="7 8" key="1">
    <citation type="submission" date="2018-09" db="EMBL/GenBank/DDBJ databases">
        <title>Glutamicibacter mishrai S5-52T (LMG 29155T = KCTC 39846T).</title>
        <authorList>
            <person name="Das S.K."/>
        </authorList>
    </citation>
    <scope>NUCLEOTIDE SEQUENCE [LARGE SCALE GENOMIC DNA]</scope>
    <source>
        <strain evidence="7 8">S5-52</strain>
    </source>
</reference>
<dbReference type="Proteomes" id="UP000502331">
    <property type="component" value="Chromosome"/>
</dbReference>
<feature type="domain" description="FtsK" evidence="6">
    <location>
        <begin position="518"/>
        <end position="707"/>
    </location>
</feature>
<dbReference type="PROSITE" id="PS50901">
    <property type="entry name" value="FTSK"/>
    <property type="match status" value="1"/>
</dbReference>
<dbReference type="InterPro" id="IPR050206">
    <property type="entry name" value="FtsK/SpoIIIE/SftA"/>
</dbReference>
<dbReference type="InterPro" id="IPR032030">
    <property type="entry name" value="YscD_cytoplasmic_dom"/>
</dbReference>
<dbReference type="GO" id="GO:0005524">
    <property type="term" value="F:ATP binding"/>
    <property type="evidence" value="ECO:0007669"/>
    <property type="project" value="UniProtKB-UniRule"/>
</dbReference>
<organism evidence="7 8">
    <name type="scientific">Glutamicibacter mishrai</name>
    <dbReference type="NCBI Taxonomy" id="1775880"/>
    <lineage>
        <taxon>Bacteria</taxon>
        <taxon>Bacillati</taxon>
        <taxon>Actinomycetota</taxon>
        <taxon>Actinomycetes</taxon>
        <taxon>Micrococcales</taxon>
        <taxon>Micrococcaceae</taxon>
        <taxon>Glutamicibacter</taxon>
    </lineage>
</organism>
<keyword evidence="5" id="KW-1133">Transmembrane helix</keyword>
<protein>
    <recommendedName>
        <fullName evidence="6">FtsK domain-containing protein</fullName>
    </recommendedName>
</protein>
<dbReference type="PANTHER" id="PTHR22683">
    <property type="entry name" value="SPORULATION PROTEIN RELATED"/>
    <property type="match status" value="1"/>
</dbReference>
<dbReference type="Gene3D" id="3.40.50.300">
    <property type="entry name" value="P-loop containing nucleotide triphosphate hydrolases"/>
    <property type="match status" value="1"/>
</dbReference>
<keyword evidence="5" id="KW-0812">Transmembrane</keyword>
<dbReference type="InterPro" id="IPR008984">
    <property type="entry name" value="SMAD_FHA_dom_sf"/>
</dbReference>
<evidence type="ECO:0000256" key="1">
    <source>
        <dbReference type="ARBA" id="ARBA00022741"/>
    </source>
</evidence>
<dbReference type="GO" id="GO:0003677">
    <property type="term" value="F:DNA binding"/>
    <property type="evidence" value="ECO:0007669"/>
    <property type="project" value="InterPro"/>
</dbReference>
<evidence type="ECO:0000259" key="6">
    <source>
        <dbReference type="PROSITE" id="PS50901"/>
    </source>
</evidence>
<evidence type="ECO:0000313" key="7">
    <source>
        <dbReference type="EMBL" id="QIV88140.1"/>
    </source>
</evidence>
<evidence type="ECO:0000256" key="2">
    <source>
        <dbReference type="ARBA" id="ARBA00022840"/>
    </source>
</evidence>
<dbReference type="PANTHER" id="PTHR22683:SF1">
    <property type="entry name" value="TYPE VII SECRETION SYSTEM PROTEIN ESSC"/>
    <property type="match status" value="1"/>
</dbReference>
<keyword evidence="1 3" id="KW-0547">Nucleotide-binding</keyword>
<dbReference type="Pfam" id="PF16697">
    <property type="entry name" value="Yop-YscD_cpl"/>
    <property type="match status" value="1"/>
</dbReference>
<dbReference type="SUPFAM" id="SSF49879">
    <property type="entry name" value="SMAD/FHA domain"/>
    <property type="match status" value="1"/>
</dbReference>
<evidence type="ECO:0000313" key="8">
    <source>
        <dbReference type="Proteomes" id="UP000502331"/>
    </source>
</evidence>
<evidence type="ECO:0000256" key="3">
    <source>
        <dbReference type="PROSITE-ProRule" id="PRU00289"/>
    </source>
</evidence>
<feature type="compositionally biased region" description="Polar residues" evidence="4">
    <location>
        <begin position="305"/>
        <end position="314"/>
    </location>
</feature>
<keyword evidence="5" id="KW-0472">Membrane</keyword>
<dbReference type="SUPFAM" id="SSF52540">
    <property type="entry name" value="P-loop containing nucleoside triphosphate hydrolases"/>
    <property type="match status" value="1"/>
</dbReference>